<evidence type="ECO:0000256" key="3">
    <source>
        <dbReference type="ARBA" id="ARBA00022741"/>
    </source>
</evidence>
<dbReference type="HAMAP" id="MF_00011">
    <property type="entry name" value="Adenylosucc_synth"/>
    <property type="match status" value="1"/>
</dbReference>
<keyword evidence="1 7" id="KW-0436">Ligase</keyword>
<dbReference type="GO" id="GO:0046040">
    <property type="term" value="P:IMP metabolic process"/>
    <property type="evidence" value="ECO:0007669"/>
    <property type="project" value="TreeGrafter"/>
</dbReference>
<dbReference type="PANTHER" id="PTHR11846:SF0">
    <property type="entry name" value="ADENYLOSUCCINATE SYNTHETASE"/>
    <property type="match status" value="1"/>
</dbReference>
<feature type="binding site" evidence="7">
    <location>
        <begin position="46"/>
        <end position="48"/>
    </location>
    <ligand>
        <name>GTP</name>
        <dbReference type="ChEBI" id="CHEBI:37565"/>
    </ligand>
</feature>
<dbReference type="SMART" id="SM00788">
    <property type="entry name" value="Adenylsucc_synt"/>
    <property type="match status" value="1"/>
</dbReference>
<dbReference type="EMBL" id="BMNM01000004">
    <property type="protein sequence ID" value="GGI77121.1"/>
    <property type="molecule type" value="Genomic_DNA"/>
</dbReference>
<dbReference type="GO" id="GO:0005737">
    <property type="term" value="C:cytoplasm"/>
    <property type="evidence" value="ECO:0007669"/>
    <property type="project" value="UniProtKB-SubCell"/>
</dbReference>
<evidence type="ECO:0000256" key="1">
    <source>
        <dbReference type="ARBA" id="ARBA00022598"/>
    </source>
</evidence>
<evidence type="ECO:0000259" key="9">
    <source>
        <dbReference type="PROSITE" id="PS00300"/>
    </source>
</evidence>
<feature type="binding site" evidence="7">
    <location>
        <begin position="253"/>
        <end position="259"/>
    </location>
    <ligand>
        <name>substrate</name>
    </ligand>
</feature>
<dbReference type="GeneID" id="76208069"/>
<feature type="binding site" description="in other chain" evidence="7">
    <location>
        <begin position="44"/>
        <end position="47"/>
    </location>
    <ligand>
        <name>IMP</name>
        <dbReference type="ChEBI" id="CHEBI:58053"/>
        <note>ligand shared between dimeric partners</note>
    </ligand>
</feature>
<comment type="function">
    <text evidence="7">Plays an important role in the de novo pathway of purine nucleotide biosynthesis. Catalyzes the first committed step in the biosynthesis of AMP from IMP.</text>
</comment>
<comment type="subunit">
    <text evidence="7">Homodimer.</text>
</comment>
<evidence type="ECO:0000256" key="8">
    <source>
        <dbReference type="RuleBase" id="RU000520"/>
    </source>
</evidence>
<dbReference type="Gene3D" id="3.90.170.10">
    <property type="entry name" value="Adenylosuccinate Synthetase, subunit A, domain 3"/>
    <property type="match status" value="2"/>
</dbReference>
<evidence type="ECO:0000313" key="13">
    <source>
        <dbReference type="Proteomes" id="UP001060771"/>
    </source>
</evidence>
<dbReference type="InterPro" id="IPR042111">
    <property type="entry name" value="Adenylosuccinate_synth_dom3"/>
</dbReference>
<dbReference type="PROSITE" id="PS00300">
    <property type="entry name" value="SRP54"/>
    <property type="match status" value="1"/>
</dbReference>
<dbReference type="PROSITE" id="PS01266">
    <property type="entry name" value="ADENYLOSUCCIN_SYN_1"/>
    <property type="match status" value="1"/>
</dbReference>
<comment type="cofactor">
    <cofactor evidence="7">
        <name>Mg(2+)</name>
        <dbReference type="ChEBI" id="CHEBI:18420"/>
    </cofactor>
    <text evidence="7">Binds 1 Mg(2+) ion per subunit.</text>
</comment>
<sequence>MIDKKVSLTVVVGGFFGDEGKGKAVSYLGLMDKPGICVRTGSINAGHTVNYNGKSWKLRILPSCFVNESTRLMVAPGALLKIDVLLKEIEETGSRDRVWVDINTGVIEDRHVENERSNEYLMKTIGSTGQGVGAAMVDRILRVLKTAKDFPELKGFITDVSGEVNEELDRGGKVIIEGTQGTFLSLYHGTYPFVTSRDTTAAGVISEVGVSPRLVSDIILVFKAYVTRVGAGELPGELSADEVIARGWVERGTVTGRPRRAAPFSIDLARRAVMLNRPTQIAITKFDALFPSARGKRKWVDLPVEARKWVEEISEALRVPVTLIGTGEDSMDMIDMRREVVGP</sequence>
<dbReference type="EMBL" id="AP026830">
    <property type="protein sequence ID" value="BDR93439.1"/>
    <property type="molecule type" value="Genomic_DNA"/>
</dbReference>
<dbReference type="InterPro" id="IPR018220">
    <property type="entry name" value="Adenylosuccin_syn_GTP-bd"/>
</dbReference>
<dbReference type="InterPro" id="IPR000897">
    <property type="entry name" value="SRP54_GTPase_dom"/>
</dbReference>
<dbReference type="Gene3D" id="3.40.440.10">
    <property type="entry name" value="Adenylosuccinate Synthetase, subunit A, domain 1"/>
    <property type="match status" value="2"/>
</dbReference>
<comment type="similarity">
    <text evidence="7 8">Belongs to the adenylosuccinate synthetase family.</text>
</comment>
<feature type="domain" description="SRP54-type proteins GTP-binding" evidence="9">
    <location>
        <begin position="320"/>
        <end position="333"/>
    </location>
</feature>
<dbReference type="GO" id="GO:0000287">
    <property type="term" value="F:magnesium ion binding"/>
    <property type="evidence" value="ECO:0007669"/>
    <property type="project" value="UniProtKB-UniRule"/>
</dbReference>
<dbReference type="GO" id="GO:0005525">
    <property type="term" value="F:GTP binding"/>
    <property type="evidence" value="ECO:0007669"/>
    <property type="project" value="UniProtKB-UniRule"/>
</dbReference>
<comment type="catalytic activity">
    <reaction evidence="7 8">
        <text>IMP + L-aspartate + GTP = N(6)-(1,2-dicarboxyethyl)-AMP + GDP + phosphate + 2 H(+)</text>
        <dbReference type="Rhea" id="RHEA:15753"/>
        <dbReference type="ChEBI" id="CHEBI:15378"/>
        <dbReference type="ChEBI" id="CHEBI:29991"/>
        <dbReference type="ChEBI" id="CHEBI:37565"/>
        <dbReference type="ChEBI" id="CHEBI:43474"/>
        <dbReference type="ChEBI" id="CHEBI:57567"/>
        <dbReference type="ChEBI" id="CHEBI:58053"/>
        <dbReference type="ChEBI" id="CHEBI:58189"/>
        <dbReference type="EC" id="6.3.4.4"/>
    </reaction>
</comment>
<feature type="binding site" evidence="7">
    <location>
        <position position="142"/>
    </location>
    <ligand>
        <name>IMP</name>
        <dbReference type="ChEBI" id="CHEBI:58053"/>
        <note>ligand shared between dimeric partners</note>
    </ligand>
</feature>
<dbReference type="Proteomes" id="UP001060771">
    <property type="component" value="Chromosome"/>
</dbReference>
<evidence type="ECO:0000313" key="12">
    <source>
        <dbReference type="Proteomes" id="UP000657075"/>
    </source>
</evidence>
<dbReference type="AlphaFoldDB" id="A0A830E2T2"/>
<dbReference type="NCBIfam" id="NF003295">
    <property type="entry name" value="PRK04293.1"/>
    <property type="match status" value="1"/>
</dbReference>
<feature type="active site" description="Proton donor" evidence="7">
    <location>
        <position position="47"/>
    </location>
</feature>
<protein>
    <recommendedName>
        <fullName evidence="7 8">Adenylosuccinate synthetase</fullName>
        <shortName evidence="7">AMPSase</shortName>
        <shortName evidence="7">AdSS</shortName>
        <ecNumber evidence="7 8">6.3.4.4</ecNumber>
    </recommendedName>
    <alternativeName>
        <fullName evidence="7">IMP--aspartate ligase</fullName>
    </alternativeName>
</protein>
<reference evidence="10" key="4">
    <citation type="journal article" date="2023" name="Microbiol. Resour. Announc.">
        <title>Complete Genome Sequence of Vulcanisaeta souniana Strain IC-059, a Hyperthermophilic Archaeon Isolated from Hot Spring Water in Japan.</title>
        <authorList>
            <person name="Kato S."/>
            <person name="Itoh T."/>
            <person name="Wu L."/>
            <person name="Ma J."/>
            <person name="Ohkuma M."/>
        </authorList>
    </citation>
    <scope>NUCLEOTIDE SEQUENCE</scope>
    <source>
        <strain evidence="10">JCM 11219</strain>
    </source>
</reference>
<dbReference type="SUPFAM" id="SSF52540">
    <property type="entry name" value="P-loop containing nucleoside triphosphate hydrolases"/>
    <property type="match status" value="1"/>
</dbReference>
<accession>A0A830E2T2</accession>
<keyword evidence="4 7" id="KW-0658">Purine biosynthesis</keyword>
<feature type="binding site" evidence="7">
    <location>
        <begin position="17"/>
        <end position="23"/>
    </location>
    <ligand>
        <name>GTP</name>
        <dbReference type="ChEBI" id="CHEBI:37565"/>
    </ligand>
</feature>
<keyword evidence="6 7" id="KW-0342">GTP-binding</keyword>
<dbReference type="InterPro" id="IPR042109">
    <property type="entry name" value="Adenylosuccinate_synth_dom1"/>
</dbReference>
<proteinExistence type="inferred from homology"/>
<dbReference type="EC" id="6.3.4.4" evidence="7 8"/>
<feature type="binding site" evidence="7">
    <location>
        <begin position="285"/>
        <end position="287"/>
    </location>
    <ligand>
        <name>GTP</name>
        <dbReference type="ChEBI" id="CHEBI:37565"/>
    </ligand>
</feature>
<dbReference type="GO" id="GO:0006614">
    <property type="term" value="P:SRP-dependent cotranslational protein targeting to membrane"/>
    <property type="evidence" value="ECO:0007669"/>
    <property type="project" value="InterPro"/>
</dbReference>
<reference evidence="11" key="2">
    <citation type="submission" date="2020-09" db="EMBL/GenBank/DDBJ databases">
        <authorList>
            <person name="Sun Q."/>
            <person name="Ohkuma M."/>
        </authorList>
    </citation>
    <scope>NUCLEOTIDE SEQUENCE</scope>
    <source>
        <strain evidence="11">JCM 11219</strain>
    </source>
</reference>
<feature type="binding site" evidence="7">
    <location>
        <position position="259"/>
    </location>
    <ligand>
        <name>GTP</name>
        <dbReference type="ChEBI" id="CHEBI:37565"/>
    </ligand>
</feature>
<evidence type="ECO:0000256" key="7">
    <source>
        <dbReference type="HAMAP-Rule" id="MF_00011"/>
    </source>
</evidence>
<name>A0A830E2T2_9CREN</name>
<feature type="binding site" evidence="7">
    <location>
        <position position="18"/>
    </location>
    <ligand>
        <name>Mg(2+)</name>
        <dbReference type="ChEBI" id="CHEBI:18420"/>
    </ligand>
</feature>
<keyword evidence="7" id="KW-0963">Cytoplasm</keyword>
<dbReference type="InterPro" id="IPR001114">
    <property type="entry name" value="Adenylosuccinate_synthetase"/>
</dbReference>
<dbReference type="GO" id="GO:0044208">
    <property type="term" value="P:'de novo' AMP biosynthetic process"/>
    <property type="evidence" value="ECO:0007669"/>
    <property type="project" value="UniProtKB-UniRule"/>
</dbReference>
<dbReference type="PANTHER" id="PTHR11846">
    <property type="entry name" value="ADENYLOSUCCINATE SYNTHETASE"/>
    <property type="match status" value="1"/>
</dbReference>
<feature type="active site" description="Proton acceptor" evidence="7">
    <location>
        <position position="18"/>
    </location>
</feature>
<dbReference type="InterPro" id="IPR027417">
    <property type="entry name" value="P-loop_NTPase"/>
</dbReference>
<dbReference type="UniPathway" id="UPA00075">
    <property type="reaction ID" value="UER00335"/>
</dbReference>
<evidence type="ECO:0000313" key="11">
    <source>
        <dbReference type="EMBL" id="GGI77121.1"/>
    </source>
</evidence>
<keyword evidence="3 7" id="KW-0547">Nucleotide-binding</keyword>
<evidence type="ECO:0000313" key="10">
    <source>
        <dbReference type="EMBL" id="BDR93439.1"/>
    </source>
</evidence>
<reference evidence="13" key="3">
    <citation type="submission" date="2022-09" db="EMBL/GenBank/DDBJ databases">
        <title>Complete genome sequence of Vulcanisaeta souniana.</title>
        <authorList>
            <person name="Kato S."/>
            <person name="Itoh T."/>
            <person name="Ohkuma M."/>
        </authorList>
    </citation>
    <scope>NUCLEOTIDE SEQUENCE [LARGE SCALE GENOMIC DNA]</scope>
    <source>
        <strain evidence="13">JCM 11219</strain>
    </source>
</reference>
<feature type="binding site" description="in other chain" evidence="7">
    <location>
        <position position="195"/>
    </location>
    <ligand>
        <name>IMP</name>
        <dbReference type="ChEBI" id="CHEBI:58053"/>
        <note>ligand shared between dimeric partners</note>
    </ligand>
</feature>
<comment type="subcellular location">
    <subcellularLocation>
        <location evidence="7">Cytoplasm</location>
    </subcellularLocation>
</comment>
<comment type="pathway">
    <text evidence="7 8">Purine metabolism; AMP biosynthesis via de novo pathway; AMP from IMP: step 1/2.</text>
</comment>
<dbReference type="RefSeq" id="WP_188603163.1">
    <property type="nucleotide sequence ID" value="NZ_AP026830.1"/>
</dbReference>
<organism evidence="11 12">
    <name type="scientific">Vulcanisaeta souniana JCM 11219</name>
    <dbReference type="NCBI Taxonomy" id="1293586"/>
    <lineage>
        <taxon>Archaea</taxon>
        <taxon>Thermoproteota</taxon>
        <taxon>Thermoprotei</taxon>
        <taxon>Thermoproteales</taxon>
        <taxon>Thermoproteaceae</taxon>
        <taxon>Vulcanisaeta</taxon>
    </lineage>
</organism>
<evidence type="ECO:0000256" key="4">
    <source>
        <dbReference type="ARBA" id="ARBA00022755"/>
    </source>
</evidence>
<evidence type="ECO:0000256" key="6">
    <source>
        <dbReference type="ARBA" id="ARBA00023134"/>
    </source>
</evidence>
<feature type="binding site" description="in other chain" evidence="7">
    <location>
        <begin position="18"/>
        <end position="21"/>
    </location>
    <ligand>
        <name>IMP</name>
        <dbReference type="ChEBI" id="CHEBI:58053"/>
        <note>ligand shared between dimeric partners</note>
    </ligand>
</feature>
<keyword evidence="13" id="KW-1185">Reference proteome</keyword>
<dbReference type="Pfam" id="PF00709">
    <property type="entry name" value="Adenylsucc_synt"/>
    <property type="match status" value="2"/>
</dbReference>
<reference evidence="11" key="1">
    <citation type="journal article" date="2014" name="Int. J. Syst. Evol. Microbiol.">
        <title>Complete genome sequence of Corynebacterium casei LMG S-19264T (=DSM 44701T), isolated from a smear-ripened cheese.</title>
        <authorList>
            <consortium name="US DOE Joint Genome Institute (JGI-PGF)"/>
            <person name="Walter F."/>
            <person name="Albersmeier A."/>
            <person name="Kalinowski J."/>
            <person name="Ruckert C."/>
        </authorList>
    </citation>
    <scope>NUCLEOTIDE SEQUENCE</scope>
    <source>
        <strain evidence="11">JCM 11219</strain>
    </source>
</reference>
<dbReference type="GO" id="GO:0004019">
    <property type="term" value="F:adenylosuccinate synthase activity"/>
    <property type="evidence" value="ECO:0007669"/>
    <property type="project" value="UniProtKB-UniRule"/>
</dbReference>
<dbReference type="OrthoDB" id="372247at2157"/>
<evidence type="ECO:0000256" key="5">
    <source>
        <dbReference type="ARBA" id="ARBA00022842"/>
    </source>
</evidence>
<feature type="binding site" description="in other chain" evidence="7">
    <location>
        <position position="128"/>
    </location>
    <ligand>
        <name>IMP</name>
        <dbReference type="ChEBI" id="CHEBI:58053"/>
        <note>ligand shared between dimeric partners</note>
    </ligand>
</feature>
<gene>
    <name evidence="7" type="primary">purA</name>
    <name evidence="11" type="ORF">GCM10007112_12420</name>
    <name evidence="10" type="ORF">Vsou_25320</name>
</gene>
<feature type="binding site" description="in other chain" evidence="7">
    <location>
        <position position="257"/>
    </location>
    <ligand>
        <name>IMP</name>
        <dbReference type="ChEBI" id="CHEBI:58053"/>
        <note>ligand shared between dimeric partners</note>
    </ligand>
</feature>
<keyword evidence="2 7" id="KW-0479">Metal-binding</keyword>
<evidence type="ECO:0000256" key="2">
    <source>
        <dbReference type="ARBA" id="ARBA00022723"/>
    </source>
</evidence>
<feature type="binding site" evidence="7">
    <location>
        <begin position="325"/>
        <end position="327"/>
    </location>
    <ligand>
        <name>GTP</name>
        <dbReference type="ChEBI" id="CHEBI:37565"/>
    </ligand>
</feature>
<feature type="binding site" description="in other chain" evidence="7">
    <location>
        <position position="180"/>
    </location>
    <ligand>
        <name>IMP</name>
        <dbReference type="ChEBI" id="CHEBI:58053"/>
        <note>ligand shared between dimeric partners</note>
    </ligand>
</feature>
<feature type="binding site" evidence="7">
    <location>
        <position position="46"/>
    </location>
    <ligand>
        <name>Mg(2+)</name>
        <dbReference type="ChEBI" id="CHEBI:18420"/>
    </ligand>
</feature>
<keyword evidence="5 7" id="KW-0460">Magnesium</keyword>
<dbReference type="Proteomes" id="UP000657075">
    <property type="component" value="Unassembled WGS sequence"/>
</dbReference>